<reference evidence="9" key="1">
    <citation type="submission" date="2019-12" db="EMBL/GenBank/DDBJ databases">
        <authorList>
            <person name="Zhou D."/>
        </authorList>
    </citation>
    <scope>NUCLEOTIDE SEQUENCE</scope>
    <source>
        <strain evidence="9">N1863</strain>
        <plasmid evidence="9">pN1863-FIIK</plasmid>
    </source>
</reference>
<dbReference type="PANTHER" id="PTHR30069:SF28">
    <property type="entry name" value="TONB-DEPENDENT RECEPTOR YNCD-RELATED"/>
    <property type="match status" value="1"/>
</dbReference>
<keyword evidence="9" id="KW-0614">Plasmid</keyword>
<dbReference type="EMBL" id="MN821368">
    <property type="protein sequence ID" value="QLG01029.1"/>
    <property type="molecule type" value="Genomic_DNA"/>
</dbReference>
<dbReference type="GO" id="GO:0015344">
    <property type="term" value="F:siderophore uptake transmembrane transporter activity"/>
    <property type="evidence" value="ECO:0007669"/>
    <property type="project" value="TreeGrafter"/>
</dbReference>
<dbReference type="SUPFAM" id="SSF56935">
    <property type="entry name" value="Porins"/>
    <property type="match status" value="1"/>
</dbReference>
<dbReference type="GO" id="GO:0044718">
    <property type="term" value="P:siderophore transmembrane transport"/>
    <property type="evidence" value="ECO:0007669"/>
    <property type="project" value="TreeGrafter"/>
</dbReference>
<keyword evidence="5" id="KW-0798">TonB box</keyword>
<dbReference type="PANTHER" id="PTHR30069">
    <property type="entry name" value="TONB-DEPENDENT OUTER MEMBRANE RECEPTOR"/>
    <property type="match status" value="1"/>
</dbReference>
<keyword evidence="4" id="KW-0812">Transmembrane</keyword>
<evidence type="ECO:0000256" key="7">
    <source>
        <dbReference type="ARBA" id="ARBA00023237"/>
    </source>
</evidence>
<keyword evidence="3" id="KW-1134">Transmembrane beta strand</keyword>
<dbReference type="GO" id="GO:0009279">
    <property type="term" value="C:cell outer membrane"/>
    <property type="evidence" value="ECO:0007669"/>
    <property type="project" value="UniProtKB-SubCell"/>
</dbReference>
<evidence type="ECO:0000256" key="6">
    <source>
        <dbReference type="ARBA" id="ARBA00023136"/>
    </source>
</evidence>
<dbReference type="AlphaFoldDB" id="A0A7D5FWA1"/>
<keyword evidence="7" id="KW-0998">Cell outer membrane</keyword>
<dbReference type="InterPro" id="IPR000531">
    <property type="entry name" value="Beta-barrel_TonB"/>
</dbReference>
<dbReference type="Gene3D" id="2.40.170.20">
    <property type="entry name" value="TonB-dependent receptor, beta-barrel domain"/>
    <property type="match status" value="1"/>
</dbReference>
<evidence type="ECO:0000256" key="4">
    <source>
        <dbReference type="ARBA" id="ARBA00022692"/>
    </source>
</evidence>
<dbReference type="InterPro" id="IPR036942">
    <property type="entry name" value="Beta-barrel_TonB_sf"/>
</dbReference>
<keyword evidence="2" id="KW-0813">Transport</keyword>
<comment type="subcellular location">
    <subcellularLocation>
        <location evidence="1">Cell outer membrane</location>
        <topology evidence="1">Multi-pass membrane protein</topology>
    </subcellularLocation>
</comment>
<feature type="domain" description="TonB-dependent receptor-like beta-barrel" evidence="8">
    <location>
        <begin position="23"/>
        <end position="194"/>
    </location>
</feature>
<evidence type="ECO:0000256" key="5">
    <source>
        <dbReference type="ARBA" id="ARBA00023077"/>
    </source>
</evidence>
<dbReference type="InterPro" id="IPR039426">
    <property type="entry name" value="TonB-dep_rcpt-like"/>
</dbReference>
<keyword evidence="9" id="KW-0675">Receptor</keyword>
<evidence type="ECO:0000313" key="9">
    <source>
        <dbReference type="EMBL" id="QLG01029.1"/>
    </source>
</evidence>
<organism evidence="9">
    <name type="scientific">Enterobacter cloacae</name>
    <dbReference type="NCBI Taxonomy" id="550"/>
    <lineage>
        <taxon>Bacteria</taxon>
        <taxon>Pseudomonadati</taxon>
        <taxon>Pseudomonadota</taxon>
        <taxon>Gammaproteobacteria</taxon>
        <taxon>Enterobacterales</taxon>
        <taxon>Enterobacteriaceae</taxon>
        <taxon>Enterobacter</taxon>
        <taxon>Enterobacter cloacae complex</taxon>
    </lineage>
</organism>
<geneLocation type="plasmid" evidence="9">
    <name>pN1863-FIIK</name>
</geneLocation>
<evidence type="ECO:0000256" key="2">
    <source>
        <dbReference type="ARBA" id="ARBA00022448"/>
    </source>
</evidence>
<keyword evidence="6" id="KW-0472">Membrane</keyword>
<proteinExistence type="predicted"/>
<evidence type="ECO:0000256" key="1">
    <source>
        <dbReference type="ARBA" id="ARBA00004571"/>
    </source>
</evidence>
<sequence>MTEQRKGYENFVYQNGVYDLGTKGDMRRNERNLMWNLDPYIQTHWQLTSALGLDAGARYSSVWFDSNDRYVVGKNGDDSGEASYHKWLPAAALKYAMTPQWNVYLSAGRGFETPTINELSYRPDGQSGLNFALQPATNTTVEAGSKWQVGTGMASLSVFNTDTKNEIVVAASDNGRTSYQNAGKTRRRGVELGL</sequence>
<protein>
    <submittedName>
        <fullName evidence="9">Putative tonB-dependent receptor yncD</fullName>
    </submittedName>
</protein>
<evidence type="ECO:0000256" key="3">
    <source>
        <dbReference type="ARBA" id="ARBA00022452"/>
    </source>
</evidence>
<name>A0A7D5FWA1_ENTCL</name>
<evidence type="ECO:0000259" key="8">
    <source>
        <dbReference type="Pfam" id="PF00593"/>
    </source>
</evidence>
<accession>A0A7D5FWA1</accession>
<dbReference type="Pfam" id="PF00593">
    <property type="entry name" value="TonB_dep_Rec_b-barrel"/>
    <property type="match status" value="1"/>
</dbReference>